<dbReference type="EMBL" id="PKPP01002205">
    <property type="protein sequence ID" value="PWA76902.1"/>
    <property type="molecule type" value="Genomic_DNA"/>
</dbReference>
<name>A0A2U1NTS2_ARTAN</name>
<feature type="region of interest" description="Disordered" evidence="1">
    <location>
        <begin position="94"/>
        <end position="137"/>
    </location>
</feature>
<gene>
    <name evidence="2" type="ORF">CTI12_AA230740</name>
</gene>
<proteinExistence type="predicted"/>
<keyword evidence="3" id="KW-1185">Reference proteome</keyword>
<evidence type="ECO:0000256" key="1">
    <source>
        <dbReference type="SAM" id="MobiDB-lite"/>
    </source>
</evidence>
<organism evidence="2 3">
    <name type="scientific">Artemisia annua</name>
    <name type="common">Sweet wormwood</name>
    <dbReference type="NCBI Taxonomy" id="35608"/>
    <lineage>
        <taxon>Eukaryota</taxon>
        <taxon>Viridiplantae</taxon>
        <taxon>Streptophyta</taxon>
        <taxon>Embryophyta</taxon>
        <taxon>Tracheophyta</taxon>
        <taxon>Spermatophyta</taxon>
        <taxon>Magnoliopsida</taxon>
        <taxon>eudicotyledons</taxon>
        <taxon>Gunneridae</taxon>
        <taxon>Pentapetalae</taxon>
        <taxon>asterids</taxon>
        <taxon>campanulids</taxon>
        <taxon>Asterales</taxon>
        <taxon>Asteraceae</taxon>
        <taxon>Asteroideae</taxon>
        <taxon>Anthemideae</taxon>
        <taxon>Artemisiinae</taxon>
        <taxon>Artemisia</taxon>
    </lineage>
</organism>
<protein>
    <submittedName>
        <fullName evidence="2">Uncharacterized protein</fullName>
    </submittedName>
</protein>
<comment type="caution">
    <text evidence="2">The sequence shown here is derived from an EMBL/GenBank/DDBJ whole genome shotgun (WGS) entry which is preliminary data.</text>
</comment>
<dbReference type="AlphaFoldDB" id="A0A2U1NTS2"/>
<evidence type="ECO:0000313" key="2">
    <source>
        <dbReference type="EMBL" id="PWA76902.1"/>
    </source>
</evidence>
<dbReference type="Proteomes" id="UP000245207">
    <property type="component" value="Unassembled WGS sequence"/>
</dbReference>
<reference evidence="2 3" key="1">
    <citation type="journal article" date="2018" name="Mol. Plant">
        <title>The genome of Artemisia annua provides insight into the evolution of Asteraceae family and artemisinin biosynthesis.</title>
        <authorList>
            <person name="Shen Q."/>
            <person name="Zhang L."/>
            <person name="Liao Z."/>
            <person name="Wang S."/>
            <person name="Yan T."/>
            <person name="Shi P."/>
            <person name="Liu M."/>
            <person name="Fu X."/>
            <person name="Pan Q."/>
            <person name="Wang Y."/>
            <person name="Lv Z."/>
            <person name="Lu X."/>
            <person name="Zhang F."/>
            <person name="Jiang W."/>
            <person name="Ma Y."/>
            <person name="Chen M."/>
            <person name="Hao X."/>
            <person name="Li L."/>
            <person name="Tang Y."/>
            <person name="Lv G."/>
            <person name="Zhou Y."/>
            <person name="Sun X."/>
            <person name="Brodelius P.E."/>
            <person name="Rose J.K.C."/>
            <person name="Tang K."/>
        </authorList>
    </citation>
    <scope>NUCLEOTIDE SEQUENCE [LARGE SCALE GENOMIC DNA]</scope>
    <source>
        <strain evidence="3">cv. Huhao1</strain>
        <tissue evidence="2">Leaf</tissue>
    </source>
</reference>
<sequence>MNESARMLQTSLLAIEVQLIISLWAVIGKNLGLKATPKSVAQKKAFFKAHYKKIAAMDDQTKDNLQEVTGLLRLEYHIEEVKEDYTCVIESKVSHNDNEEQVEISVTEGSGKHHEDDPSNKRSRCAEEATSVHDQNY</sequence>
<feature type="compositionally biased region" description="Basic and acidic residues" evidence="1">
    <location>
        <begin position="110"/>
        <end position="137"/>
    </location>
</feature>
<accession>A0A2U1NTS2</accession>
<evidence type="ECO:0000313" key="3">
    <source>
        <dbReference type="Proteomes" id="UP000245207"/>
    </source>
</evidence>
<dbReference type="OrthoDB" id="621651at2759"/>